<keyword evidence="5 14" id="KW-0235">DNA replication</keyword>
<evidence type="ECO:0000256" key="6">
    <source>
        <dbReference type="ARBA" id="ARBA00022723"/>
    </source>
</evidence>
<feature type="binding site" evidence="14">
    <location>
        <position position="137"/>
    </location>
    <ligand>
        <name>NAD(+)</name>
        <dbReference type="ChEBI" id="CHEBI:57540"/>
    </ligand>
</feature>
<dbReference type="Pfam" id="PF03119">
    <property type="entry name" value="DNA_ligase_ZBD"/>
    <property type="match status" value="1"/>
</dbReference>
<dbReference type="SUPFAM" id="SSF56091">
    <property type="entry name" value="DNA ligase/mRNA capping enzyme, catalytic domain"/>
    <property type="match status" value="1"/>
</dbReference>
<dbReference type="InterPro" id="IPR001357">
    <property type="entry name" value="BRCT_dom"/>
</dbReference>
<dbReference type="FunFam" id="1.10.287.610:FF:000002">
    <property type="entry name" value="DNA ligase"/>
    <property type="match status" value="1"/>
</dbReference>
<dbReference type="SUPFAM" id="SSF52113">
    <property type="entry name" value="BRCT domain"/>
    <property type="match status" value="1"/>
</dbReference>
<keyword evidence="8 14" id="KW-0862">Zinc</keyword>
<feature type="binding site" evidence="14">
    <location>
        <position position="114"/>
    </location>
    <ligand>
        <name>NAD(+)</name>
        <dbReference type="ChEBI" id="CHEBI:57540"/>
    </ligand>
</feature>
<comment type="similarity">
    <text evidence="13 14">Belongs to the NAD-dependent DNA ligase family. LigA subfamily.</text>
</comment>
<dbReference type="InterPro" id="IPR004150">
    <property type="entry name" value="NAD_DNA_ligase_OB"/>
</dbReference>
<dbReference type="GO" id="GO:0003911">
    <property type="term" value="F:DNA ligase (NAD+) activity"/>
    <property type="evidence" value="ECO:0007669"/>
    <property type="project" value="UniProtKB-UniRule"/>
</dbReference>
<evidence type="ECO:0000256" key="12">
    <source>
        <dbReference type="ARBA" id="ARBA00034005"/>
    </source>
</evidence>
<dbReference type="CDD" id="cd17748">
    <property type="entry name" value="BRCT_DNA_ligase_like"/>
    <property type="match status" value="1"/>
</dbReference>
<feature type="binding site" evidence="14">
    <location>
        <position position="192"/>
    </location>
    <ligand>
        <name>NAD(+)</name>
        <dbReference type="ChEBI" id="CHEBI:57540"/>
    </ligand>
</feature>
<dbReference type="Gene3D" id="3.30.470.30">
    <property type="entry name" value="DNA ligase/mRNA capping enzyme"/>
    <property type="match status" value="1"/>
</dbReference>
<dbReference type="InterPro" id="IPR012340">
    <property type="entry name" value="NA-bd_OB-fold"/>
</dbReference>
<dbReference type="PROSITE" id="PS50172">
    <property type="entry name" value="BRCT"/>
    <property type="match status" value="1"/>
</dbReference>
<dbReference type="CDD" id="cd00114">
    <property type="entry name" value="LIGANc"/>
    <property type="match status" value="1"/>
</dbReference>
<dbReference type="GO" id="GO:0006260">
    <property type="term" value="P:DNA replication"/>
    <property type="evidence" value="ECO:0007669"/>
    <property type="project" value="UniProtKB-KW"/>
</dbReference>
<dbReference type="PIRSF" id="PIRSF001604">
    <property type="entry name" value="LigA"/>
    <property type="match status" value="1"/>
</dbReference>
<dbReference type="SUPFAM" id="SSF47781">
    <property type="entry name" value="RuvA domain 2-like"/>
    <property type="match status" value="1"/>
</dbReference>
<dbReference type="EMBL" id="JACPHQ010000016">
    <property type="protein sequence ID" value="MBI2465868.1"/>
    <property type="molecule type" value="Genomic_DNA"/>
</dbReference>
<evidence type="ECO:0000256" key="8">
    <source>
        <dbReference type="ARBA" id="ARBA00022833"/>
    </source>
</evidence>
<keyword evidence="7 14" id="KW-0227">DNA damage</keyword>
<dbReference type="GO" id="GO:0006281">
    <property type="term" value="P:DNA repair"/>
    <property type="evidence" value="ECO:0007669"/>
    <property type="project" value="UniProtKB-KW"/>
</dbReference>
<comment type="caution">
    <text evidence="16">The sequence shown here is derived from an EMBL/GenBank/DDBJ whole genome shotgun (WGS) entry which is preliminary data.</text>
</comment>
<dbReference type="SMART" id="SM00532">
    <property type="entry name" value="LIGANc"/>
    <property type="match status" value="1"/>
</dbReference>
<dbReference type="Gene3D" id="6.20.10.30">
    <property type="match status" value="1"/>
</dbReference>
<dbReference type="FunFam" id="2.40.50.140:FF:000012">
    <property type="entry name" value="DNA ligase"/>
    <property type="match status" value="1"/>
</dbReference>
<dbReference type="Gene3D" id="3.40.50.10190">
    <property type="entry name" value="BRCT domain"/>
    <property type="match status" value="1"/>
</dbReference>
<evidence type="ECO:0000256" key="5">
    <source>
        <dbReference type="ARBA" id="ARBA00022705"/>
    </source>
</evidence>
<dbReference type="Gene3D" id="2.40.50.140">
    <property type="entry name" value="Nucleic acid-binding proteins"/>
    <property type="match status" value="1"/>
</dbReference>
<keyword evidence="10 14" id="KW-0520">NAD</keyword>
<dbReference type="Gene3D" id="1.10.287.610">
    <property type="entry name" value="Helix hairpin bin"/>
    <property type="match status" value="1"/>
</dbReference>
<proteinExistence type="inferred from homology"/>
<dbReference type="AlphaFoldDB" id="A0A931YDE1"/>
<comment type="function">
    <text evidence="1 14">DNA ligase that catalyzes the formation of phosphodiester linkages between 5'-phosphoryl and 3'-hydroxyl groups in double-stranded DNA using NAD as a coenzyme and as the energy source for the reaction. It is essential for DNA replication and repair of damaged DNA.</text>
</comment>
<dbReference type="GO" id="GO:0003677">
    <property type="term" value="F:DNA binding"/>
    <property type="evidence" value="ECO:0007669"/>
    <property type="project" value="InterPro"/>
</dbReference>
<dbReference type="Pfam" id="PF01653">
    <property type="entry name" value="DNA_ligase_aden"/>
    <property type="match status" value="1"/>
</dbReference>
<evidence type="ECO:0000256" key="7">
    <source>
        <dbReference type="ARBA" id="ARBA00022763"/>
    </source>
</evidence>
<evidence type="ECO:0000256" key="9">
    <source>
        <dbReference type="ARBA" id="ARBA00022842"/>
    </source>
</evidence>
<evidence type="ECO:0000256" key="4">
    <source>
        <dbReference type="ARBA" id="ARBA00022598"/>
    </source>
</evidence>
<feature type="binding site" evidence="14">
    <location>
        <position position="330"/>
    </location>
    <ligand>
        <name>NAD(+)</name>
        <dbReference type="ChEBI" id="CHEBI:57540"/>
    </ligand>
</feature>
<organism evidence="16 17">
    <name type="scientific">Candidatus Sungiibacteriota bacterium</name>
    <dbReference type="NCBI Taxonomy" id="2750080"/>
    <lineage>
        <taxon>Bacteria</taxon>
        <taxon>Candidatus Sungiibacteriota</taxon>
    </lineage>
</organism>
<comment type="caution">
    <text evidence="14">Lacks conserved residue(s) required for the propagation of feature annotation.</text>
</comment>
<evidence type="ECO:0000256" key="3">
    <source>
        <dbReference type="ARBA" id="ARBA00013308"/>
    </source>
</evidence>
<dbReference type="PROSITE" id="PS01056">
    <property type="entry name" value="DNA_LIGASE_N2"/>
    <property type="match status" value="1"/>
</dbReference>
<sequence length="680" mass="75109">METREVKERIAKLKAEINHHRYLYHVLDKPEISDSAWDSLKHELAELEGKFPEFITPNSPTQRVGGQPLPAFKKIGHRVPMLSLEDVFNAEEFEDWLTRISKIADKDKLSFFGELKIDGFAVSLVYQKGVLSTGSTRGDGRVGEDVTENLKTIEAIPLVLREPKESEIKSIGLDPAKVVKTVKSGELEVRGEVFMTKAVFEKINQEQKRMGLAEYANPRNTAAGSIRQLDPAVAAKRNLSFLAYDLVTDLGQTDHAQEHLVLGWLGFKTDKYAQELKDKKSVSDFWDKIKEKRNKLAWEIDGLVISVNENQIYTQLGVAGKAPRGAVAFKFPGQESTTKVKDIIVQVGRTGVLTPVAALEPVDIGGATVTRATLHNEDEIKRLDVRAGDTVIVQRAGDVIPDVVKVLINLRPKNSRLFVFPKNCPVCGGEVKRSAGEAAYKCISKKCPARHREGLYHFVSKKGFNIVGLGSEIVDKLVDNGLVKNPADFFKLEPKNLLELAGFAEISANKLVESIKKSKKVSLARFIYALGIIHIGEETANLLAMYFGNLKSLMSAGENELQKVPGIGDKAAQSIKIWFESKDNKHLVNELLSCQITIQSPPKISKKLSGKTFVLTGTLESLSRDDAKEKIRLRGGDVSSSVSKETDYVVAGENPGSKLDRAQALGVKIISEKEFIDLIS</sequence>
<dbReference type="InterPro" id="IPR001679">
    <property type="entry name" value="DNA_ligase"/>
</dbReference>
<evidence type="ECO:0000256" key="2">
    <source>
        <dbReference type="ARBA" id="ARBA00012722"/>
    </source>
</evidence>
<accession>A0A931YDE1</accession>
<reference evidence="16" key="1">
    <citation type="submission" date="2020-07" db="EMBL/GenBank/DDBJ databases">
        <title>Huge and variable diversity of episymbiotic CPR bacteria and DPANN archaea in groundwater ecosystems.</title>
        <authorList>
            <person name="He C.Y."/>
            <person name="Keren R."/>
            <person name="Whittaker M."/>
            <person name="Farag I.F."/>
            <person name="Doudna J."/>
            <person name="Cate J.H.D."/>
            <person name="Banfield J.F."/>
        </authorList>
    </citation>
    <scope>NUCLEOTIDE SEQUENCE</scope>
    <source>
        <strain evidence="16">NC_groundwater_418_Ag_B-0.1um_45_10</strain>
    </source>
</reference>
<dbReference type="InterPro" id="IPR013840">
    <property type="entry name" value="DNAligase_N"/>
</dbReference>
<dbReference type="NCBIfam" id="TIGR00575">
    <property type="entry name" value="dnlj"/>
    <property type="match status" value="1"/>
</dbReference>
<keyword evidence="14" id="KW-0464">Manganese</keyword>
<dbReference type="PANTHER" id="PTHR23389">
    <property type="entry name" value="CHROMOSOME TRANSMISSION FIDELITY FACTOR 18"/>
    <property type="match status" value="1"/>
</dbReference>
<keyword evidence="9 14" id="KW-0460">Magnesium</keyword>
<evidence type="ECO:0000313" key="17">
    <source>
        <dbReference type="Proteomes" id="UP000709672"/>
    </source>
</evidence>
<dbReference type="InterPro" id="IPR033136">
    <property type="entry name" value="DNA_ligase_CS"/>
</dbReference>
<comment type="cofactor">
    <cofactor evidence="14">
        <name>Mg(2+)</name>
        <dbReference type="ChEBI" id="CHEBI:18420"/>
    </cofactor>
    <cofactor evidence="14">
        <name>Mn(2+)</name>
        <dbReference type="ChEBI" id="CHEBI:29035"/>
    </cofactor>
</comment>
<dbReference type="Pfam" id="PF03120">
    <property type="entry name" value="OB_DNA_ligase"/>
    <property type="match status" value="1"/>
</dbReference>
<protein>
    <recommendedName>
        <fullName evidence="3 14">DNA ligase</fullName>
        <ecNumber evidence="2 14">6.5.1.2</ecNumber>
    </recommendedName>
    <alternativeName>
        <fullName evidence="14">Polydeoxyribonucleotide synthase [NAD(+)]</fullName>
    </alternativeName>
</protein>
<comment type="catalytic activity">
    <reaction evidence="12 14">
        <text>NAD(+) + (deoxyribonucleotide)n-3'-hydroxyl + 5'-phospho-(deoxyribonucleotide)m = (deoxyribonucleotide)n+m + AMP + beta-nicotinamide D-nucleotide.</text>
        <dbReference type="EC" id="6.5.1.2"/>
    </reaction>
</comment>
<dbReference type="Pfam" id="PF00533">
    <property type="entry name" value="BRCT"/>
    <property type="match status" value="1"/>
</dbReference>
<keyword evidence="4 14" id="KW-0436">Ligase</keyword>
<dbReference type="InterPro" id="IPR036420">
    <property type="entry name" value="BRCT_dom_sf"/>
</dbReference>
<evidence type="ECO:0000256" key="1">
    <source>
        <dbReference type="ARBA" id="ARBA00004067"/>
    </source>
</evidence>
<evidence type="ECO:0000313" key="16">
    <source>
        <dbReference type="EMBL" id="MBI2465868.1"/>
    </source>
</evidence>
<feature type="binding site" evidence="14">
    <location>
        <position position="447"/>
    </location>
    <ligand>
        <name>Zn(2+)</name>
        <dbReference type="ChEBI" id="CHEBI:29105"/>
    </ligand>
</feature>
<keyword evidence="11 14" id="KW-0234">DNA repair</keyword>
<dbReference type="SMART" id="SM00278">
    <property type="entry name" value="HhH1"/>
    <property type="match status" value="3"/>
</dbReference>
<dbReference type="InterPro" id="IPR013839">
    <property type="entry name" value="DNAligase_adenylation"/>
</dbReference>
<dbReference type="SUPFAM" id="SSF50249">
    <property type="entry name" value="Nucleic acid-binding proteins"/>
    <property type="match status" value="1"/>
</dbReference>
<feature type="binding site" evidence="14">
    <location>
        <position position="424"/>
    </location>
    <ligand>
        <name>Zn(2+)</name>
        <dbReference type="ChEBI" id="CHEBI:29105"/>
    </ligand>
</feature>
<feature type="domain" description="BRCT" evidence="15">
    <location>
        <begin position="603"/>
        <end position="680"/>
    </location>
</feature>
<evidence type="ECO:0000256" key="14">
    <source>
        <dbReference type="HAMAP-Rule" id="MF_01588"/>
    </source>
</evidence>
<evidence type="ECO:0000259" key="15">
    <source>
        <dbReference type="PROSITE" id="PS50172"/>
    </source>
</evidence>
<dbReference type="InterPro" id="IPR041663">
    <property type="entry name" value="DisA/LigA_HHH"/>
</dbReference>
<dbReference type="NCBIfam" id="NF005932">
    <property type="entry name" value="PRK07956.1"/>
    <property type="match status" value="1"/>
</dbReference>
<dbReference type="FunFam" id="1.10.150.20:FF:000006">
    <property type="entry name" value="DNA ligase"/>
    <property type="match status" value="1"/>
</dbReference>
<evidence type="ECO:0000256" key="13">
    <source>
        <dbReference type="ARBA" id="ARBA00060881"/>
    </source>
</evidence>
<dbReference type="HAMAP" id="MF_01588">
    <property type="entry name" value="DNA_ligase_A"/>
    <property type="match status" value="1"/>
</dbReference>
<feature type="active site" description="N6-AMP-lysine intermediate" evidence="14">
    <location>
        <position position="116"/>
    </location>
</feature>
<dbReference type="FunFam" id="1.10.150.20:FF:000007">
    <property type="entry name" value="DNA ligase"/>
    <property type="match status" value="1"/>
</dbReference>
<dbReference type="InterPro" id="IPR010994">
    <property type="entry name" value="RuvA_2-like"/>
</dbReference>
<feature type="binding site" evidence="14">
    <location>
        <position position="442"/>
    </location>
    <ligand>
        <name>Zn(2+)</name>
        <dbReference type="ChEBI" id="CHEBI:29105"/>
    </ligand>
</feature>
<feature type="binding site" evidence="14">
    <location>
        <position position="427"/>
    </location>
    <ligand>
        <name>Zn(2+)</name>
        <dbReference type="ChEBI" id="CHEBI:29105"/>
    </ligand>
</feature>
<dbReference type="Gene3D" id="1.10.150.20">
    <property type="entry name" value="5' to 3' exonuclease, C-terminal subdomain"/>
    <property type="match status" value="2"/>
</dbReference>
<dbReference type="Pfam" id="PF22745">
    <property type="entry name" value="Nlig-Ia"/>
    <property type="match status" value="1"/>
</dbReference>
<name>A0A931YDE1_9BACT</name>
<gene>
    <name evidence="14 16" type="primary">ligA</name>
    <name evidence="16" type="ORF">HYV66_01390</name>
</gene>
<evidence type="ECO:0000256" key="10">
    <source>
        <dbReference type="ARBA" id="ARBA00023027"/>
    </source>
</evidence>
<dbReference type="InterPro" id="IPR004149">
    <property type="entry name" value="Znf_DNAligase_C4"/>
</dbReference>
<dbReference type="Pfam" id="PF14520">
    <property type="entry name" value="HHH_5"/>
    <property type="match status" value="1"/>
</dbReference>
<dbReference type="InterPro" id="IPR003583">
    <property type="entry name" value="Hlx-hairpin-Hlx_DNA-bd_motif"/>
</dbReference>
<dbReference type="EC" id="6.5.1.2" evidence="2 14"/>
<keyword evidence="6 14" id="KW-0479">Metal-binding</keyword>
<dbReference type="PANTHER" id="PTHR23389:SF9">
    <property type="entry name" value="DNA LIGASE"/>
    <property type="match status" value="1"/>
</dbReference>
<dbReference type="Pfam" id="PF12826">
    <property type="entry name" value="HHH_2"/>
    <property type="match status" value="1"/>
</dbReference>
<evidence type="ECO:0000256" key="11">
    <source>
        <dbReference type="ARBA" id="ARBA00023204"/>
    </source>
</evidence>
<feature type="binding site" evidence="14">
    <location>
        <begin position="83"/>
        <end position="84"/>
    </location>
    <ligand>
        <name>NAD(+)</name>
        <dbReference type="ChEBI" id="CHEBI:57540"/>
    </ligand>
</feature>
<dbReference type="GO" id="GO:0046872">
    <property type="term" value="F:metal ion binding"/>
    <property type="evidence" value="ECO:0007669"/>
    <property type="project" value="UniProtKB-KW"/>
</dbReference>
<dbReference type="Proteomes" id="UP000709672">
    <property type="component" value="Unassembled WGS sequence"/>
</dbReference>
<dbReference type="SMART" id="SM00292">
    <property type="entry name" value="BRCT"/>
    <property type="match status" value="1"/>
</dbReference>